<dbReference type="RefSeq" id="WP_119322601.1">
    <property type="nucleotide sequence ID" value="NZ_AP025739.1"/>
</dbReference>
<evidence type="ECO:0000313" key="1">
    <source>
        <dbReference type="EMBL" id="BDI29521.1"/>
    </source>
</evidence>
<evidence type="ECO:0000313" key="2">
    <source>
        <dbReference type="Proteomes" id="UP000287394"/>
    </source>
</evidence>
<dbReference type="KEGG" id="ccot:CCAX7_15720"/>
<organism evidence="1 2">
    <name type="scientific">Capsulimonas corticalis</name>
    <dbReference type="NCBI Taxonomy" id="2219043"/>
    <lineage>
        <taxon>Bacteria</taxon>
        <taxon>Bacillati</taxon>
        <taxon>Armatimonadota</taxon>
        <taxon>Armatimonadia</taxon>
        <taxon>Capsulimonadales</taxon>
        <taxon>Capsulimonadaceae</taxon>
        <taxon>Capsulimonas</taxon>
    </lineage>
</organism>
<reference evidence="1 2" key="1">
    <citation type="journal article" date="2019" name="Int. J. Syst. Evol. Microbiol.">
        <title>Capsulimonas corticalis gen. nov., sp. nov., an aerobic capsulated bacterium, of a novel bacterial order, Capsulimonadales ord. nov., of the class Armatimonadia of the phylum Armatimonadetes.</title>
        <authorList>
            <person name="Li J."/>
            <person name="Kudo C."/>
            <person name="Tonouchi A."/>
        </authorList>
    </citation>
    <scope>NUCLEOTIDE SEQUENCE [LARGE SCALE GENOMIC DNA]</scope>
    <source>
        <strain evidence="1 2">AX-7</strain>
    </source>
</reference>
<dbReference type="OrthoDB" id="7428502at2"/>
<dbReference type="AlphaFoldDB" id="A0A402CZ63"/>
<name>A0A402CZ63_9BACT</name>
<sequence>MPTREIPFTEWKSYLETFSKRHQGAVAKVLVADPSGEHTVVKSLPFVGISLETKGSGDHEIALELGDDATDHETHFIAQPKKLYHKDATTDLSEEINKDEILEVTSATDPPITVIHLRHS</sequence>
<dbReference type="Proteomes" id="UP000287394">
    <property type="component" value="Chromosome"/>
</dbReference>
<proteinExistence type="predicted"/>
<protein>
    <submittedName>
        <fullName evidence="1">Uncharacterized protein</fullName>
    </submittedName>
</protein>
<dbReference type="Pfam" id="PF17269">
    <property type="entry name" value="DUF5335"/>
    <property type="match status" value="1"/>
</dbReference>
<keyword evidence="2" id="KW-1185">Reference proteome</keyword>
<gene>
    <name evidence="1" type="ORF">CCAX7_15720</name>
</gene>
<dbReference type="InterPro" id="IPR035223">
    <property type="entry name" value="DUF5335"/>
</dbReference>
<dbReference type="EMBL" id="AP025739">
    <property type="protein sequence ID" value="BDI29521.1"/>
    <property type="molecule type" value="Genomic_DNA"/>
</dbReference>
<accession>A0A402CZ63</accession>